<evidence type="ECO:0000313" key="3">
    <source>
        <dbReference type="EMBL" id="KAL3749003.1"/>
    </source>
</evidence>
<evidence type="ECO:0000313" key="4">
    <source>
        <dbReference type="Proteomes" id="UP001634007"/>
    </source>
</evidence>
<sequence>MLPASMFALSAVTSGANPFSYLKYRLFRCFALWLTSSACFKDTRRMLLLKQQYGLNKTTVEVIVVIEAYRTPRDRRPYPADQVMRDITGKFAFVLLDGPPKTTFLATDIDGSVAFFWGSDSGGNLVLSDDAEVVKMGCGKSFAPFPKGCCFTSSGGLRSYEHPPSEAKPPVPWVDSSGHVSGTTFKVDAETKDSSMPGIGSAANQSSLY</sequence>
<evidence type="ECO:0000259" key="2">
    <source>
        <dbReference type="SMART" id="SM01172"/>
    </source>
</evidence>
<reference evidence="3 4" key="1">
    <citation type="submission" date="2024-11" db="EMBL/GenBank/DDBJ databases">
        <title>Chromosome-level genome assembly of Eucalyptus globulus Labill. provides insights into its genome evolution.</title>
        <authorList>
            <person name="Li X."/>
        </authorList>
    </citation>
    <scope>NUCLEOTIDE SEQUENCE [LARGE SCALE GENOMIC DNA]</scope>
    <source>
        <strain evidence="3">CL2024</strain>
        <tissue evidence="3">Fresh tender leaves</tissue>
    </source>
</reference>
<name>A0ABD3LEJ7_EUCGL</name>
<dbReference type="SMART" id="SM01172">
    <property type="entry name" value="DUF3700"/>
    <property type="match status" value="1"/>
</dbReference>
<dbReference type="Gene3D" id="3.60.20.10">
    <property type="entry name" value="Glutamine Phosphoribosylpyrophosphate, subunit 1, domain 1"/>
    <property type="match status" value="1"/>
</dbReference>
<comment type="caution">
    <text evidence="3">The sequence shown here is derived from an EMBL/GenBank/DDBJ whole genome shotgun (WGS) entry which is preliminary data.</text>
</comment>
<keyword evidence="4" id="KW-1185">Reference proteome</keyword>
<protein>
    <recommendedName>
        <fullName evidence="2">DUF3700 domain-containing protein</fullName>
    </recommendedName>
</protein>
<dbReference type="InterPro" id="IPR029055">
    <property type="entry name" value="Ntn_hydrolases_N"/>
</dbReference>
<dbReference type="Pfam" id="PF12481">
    <property type="entry name" value="DUF3700"/>
    <property type="match status" value="1"/>
</dbReference>
<gene>
    <name evidence="3" type="ORF">ACJRO7_010139</name>
</gene>
<dbReference type="Proteomes" id="UP001634007">
    <property type="component" value="Unassembled WGS sequence"/>
</dbReference>
<dbReference type="PANTHER" id="PTHR45952">
    <property type="entry name" value="ALUMINUM INDUCED PROTEIN WITH YGL AND LRDR MOTIFS"/>
    <property type="match status" value="1"/>
</dbReference>
<accession>A0ABD3LEJ7</accession>
<feature type="region of interest" description="Disordered" evidence="1">
    <location>
        <begin position="190"/>
        <end position="209"/>
    </location>
</feature>
<evidence type="ECO:0000256" key="1">
    <source>
        <dbReference type="SAM" id="MobiDB-lite"/>
    </source>
</evidence>
<dbReference type="InterPro" id="IPR024286">
    <property type="entry name" value="DUF3700"/>
</dbReference>
<dbReference type="AlphaFoldDB" id="A0ABD3LEJ7"/>
<dbReference type="SUPFAM" id="SSF56235">
    <property type="entry name" value="N-terminal nucleophile aminohydrolases (Ntn hydrolases)"/>
    <property type="match status" value="1"/>
</dbReference>
<dbReference type="InterPro" id="IPR044828">
    <property type="entry name" value="TSJT1-like"/>
</dbReference>
<proteinExistence type="predicted"/>
<dbReference type="EMBL" id="JBJKBG010000002">
    <property type="protein sequence ID" value="KAL3749003.1"/>
    <property type="molecule type" value="Genomic_DNA"/>
</dbReference>
<feature type="domain" description="DUF3700" evidence="2">
    <location>
        <begin position="2"/>
        <end position="187"/>
    </location>
</feature>
<dbReference type="PANTHER" id="PTHR45952:SF4">
    <property type="entry name" value="ALUMINUM INDUCED PROTEIN WITH YGL AND LRDR MOTIFS"/>
    <property type="match status" value="1"/>
</dbReference>
<organism evidence="3 4">
    <name type="scientific">Eucalyptus globulus</name>
    <name type="common">Tasmanian blue gum</name>
    <dbReference type="NCBI Taxonomy" id="34317"/>
    <lineage>
        <taxon>Eukaryota</taxon>
        <taxon>Viridiplantae</taxon>
        <taxon>Streptophyta</taxon>
        <taxon>Embryophyta</taxon>
        <taxon>Tracheophyta</taxon>
        <taxon>Spermatophyta</taxon>
        <taxon>Magnoliopsida</taxon>
        <taxon>eudicotyledons</taxon>
        <taxon>Gunneridae</taxon>
        <taxon>Pentapetalae</taxon>
        <taxon>rosids</taxon>
        <taxon>malvids</taxon>
        <taxon>Myrtales</taxon>
        <taxon>Myrtaceae</taxon>
        <taxon>Myrtoideae</taxon>
        <taxon>Eucalypteae</taxon>
        <taxon>Eucalyptus</taxon>
    </lineage>
</organism>